<dbReference type="EMBL" id="VDEP01000174">
    <property type="protein sequence ID" value="KAA1125929.1"/>
    <property type="molecule type" value="Genomic_DNA"/>
</dbReference>
<reference evidence="2 3" key="1">
    <citation type="submission" date="2019-05" db="EMBL/GenBank/DDBJ databases">
        <title>Emergence of the Ug99 lineage of the wheat stem rust pathogen through somatic hybridization.</title>
        <authorList>
            <person name="Li F."/>
            <person name="Upadhyaya N.M."/>
            <person name="Sperschneider J."/>
            <person name="Matny O."/>
            <person name="Nguyen-Phuc H."/>
            <person name="Mago R."/>
            <person name="Raley C."/>
            <person name="Miller M.E."/>
            <person name="Silverstein K.A.T."/>
            <person name="Henningsen E."/>
            <person name="Hirsch C.D."/>
            <person name="Visser B."/>
            <person name="Pretorius Z.A."/>
            <person name="Steffenson B.J."/>
            <person name="Schwessinger B."/>
            <person name="Dodds P.N."/>
            <person name="Figueroa M."/>
        </authorList>
    </citation>
    <scope>NUCLEOTIDE SEQUENCE [LARGE SCALE GENOMIC DNA]</scope>
    <source>
        <strain evidence="2 3">Ug99</strain>
    </source>
</reference>
<feature type="transmembrane region" description="Helical" evidence="1">
    <location>
        <begin position="205"/>
        <end position="227"/>
    </location>
</feature>
<proteinExistence type="predicted"/>
<feature type="transmembrane region" description="Helical" evidence="1">
    <location>
        <begin position="430"/>
        <end position="452"/>
    </location>
</feature>
<feature type="transmembrane region" description="Helical" evidence="1">
    <location>
        <begin position="118"/>
        <end position="139"/>
    </location>
</feature>
<feature type="transmembrane region" description="Helical" evidence="1">
    <location>
        <begin position="281"/>
        <end position="306"/>
    </location>
</feature>
<evidence type="ECO:0000313" key="3">
    <source>
        <dbReference type="Proteomes" id="UP000325313"/>
    </source>
</evidence>
<sequence length="515" mass="58842">MMTIPGIGPNTKTCLFLGYWGHSKQKNCETKERFARIPNMTTPPANYTLQSIVINQLLTQAIKLDPPKPVPPILWSVSFLEPAAGILYVLSSIPAIRKEGFWFLKIEKNGMVRPNTRTIIPMFVLVYIVLSMATIYSFQKDVNKSYLSTVTITLSLCTYPFMLCTGWTRVWNVLGAVPLTKYGLINTTRQANADSTMTYFKPRTINLLSIFLYAFPFVFAGPPIYFITLYTSQITQIYKEYNDAFLTIIQGNLESATILQLNVEAFRKIASMQKRGKQVLFLSRLISIGYCLNIFVLFFMMLFGYLRILQAVRYQIRTFRQALQQHIPLTLNIQSSEIMPEIQPTPVLAAFHKYSGDCMKEKQRRSSLLVDMNISSWLPSLRHDPDFLEQSCSSMSSNNSRLNNQQPWEINNQMIIQSQCKALKIYQVNLVWQVICNSTVMIVLAALDFIIFTNFLQIPTRHPFSYLTSFIITVASVTWIFTIGIPFGLVAAIVAFSSPITTLREKSEVVNEFDY</sequence>
<keyword evidence="1" id="KW-0812">Transmembrane</keyword>
<feature type="transmembrane region" description="Helical" evidence="1">
    <location>
        <begin position="145"/>
        <end position="164"/>
    </location>
</feature>
<keyword evidence="1" id="KW-1133">Transmembrane helix</keyword>
<organism evidence="2 3">
    <name type="scientific">Puccinia graminis f. sp. tritici</name>
    <dbReference type="NCBI Taxonomy" id="56615"/>
    <lineage>
        <taxon>Eukaryota</taxon>
        <taxon>Fungi</taxon>
        <taxon>Dikarya</taxon>
        <taxon>Basidiomycota</taxon>
        <taxon>Pucciniomycotina</taxon>
        <taxon>Pucciniomycetes</taxon>
        <taxon>Pucciniales</taxon>
        <taxon>Pucciniaceae</taxon>
        <taxon>Puccinia</taxon>
    </lineage>
</organism>
<feature type="transmembrane region" description="Helical" evidence="1">
    <location>
        <begin position="73"/>
        <end position="97"/>
    </location>
</feature>
<dbReference type="Proteomes" id="UP000325313">
    <property type="component" value="Unassembled WGS sequence"/>
</dbReference>
<feature type="transmembrane region" description="Helical" evidence="1">
    <location>
        <begin position="464"/>
        <end position="496"/>
    </location>
</feature>
<gene>
    <name evidence="2" type="ORF">PGTUg99_022114</name>
</gene>
<protein>
    <submittedName>
        <fullName evidence="2">Uncharacterized protein</fullName>
    </submittedName>
</protein>
<keyword evidence="1" id="KW-0472">Membrane</keyword>
<accession>A0A5B0RKI1</accession>
<comment type="caution">
    <text evidence="2">The sequence shown here is derived from an EMBL/GenBank/DDBJ whole genome shotgun (WGS) entry which is preliminary data.</text>
</comment>
<dbReference type="AlphaFoldDB" id="A0A5B0RKI1"/>
<evidence type="ECO:0000313" key="2">
    <source>
        <dbReference type="EMBL" id="KAA1125929.1"/>
    </source>
</evidence>
<evidence type="ECO:0000256" key="1">
    <source>
        <dbReference type="SAM" id="Phobius"/>
    </source>
</evidence>
<name>A0A5B0RKI1_PUCGR</name>